<dbReference type="PATRIC" id="fig|1379739.3.peg.674"/>
<dbReference type="InterPro" id="IPR024301">
    <property type="entry name" value="Amidase_6"/>
</dbReference>
<keyword evidence="1" id="KW-0472">Membrane</keyword>
<evidence type="ECO:0000256" key="1">
    <source>
        <dbReference type="SAM" id="Phobius"/>
    </source>
</evidence>
<comment type="caution">
    <text evidence="3">The sequence shown here is derived from an EMBL/GenBank/DDBJ whole genome shotgun (WGS) entry which is preliminary data.</text>
</comment>
<protein>
    <recommendedName>
        <fullName evidence="2">Putative amidase domain-containing protein</fullName>
    </recommendedName>
</protein>
<dbReference type="RefSeq" id="WP_043031110.1">
    <property type="nucleotide sequence ID" value="NZ_JXSU01000006.1"/>
</dbReference>
<dbReference type="PANTHER" id="PTHR40032">
    <property type="entry name" value="EXPORTED PROTEIN-RELATED"/>
    <property type="match status" value="1"/>
</dbReference>
<feature type="transmembrane region" description="Helical" evidence="1">
    <location>
        <begin position="7"/>
        <end position="23"/>
    </location>
</feature>
<keyword evidence="1" id="KW-0812">Transmembrane</keyword>
<dbReference type="PANTHER" id="PTHR40032:SF1">
    <property type="entry name" value="EXPORTED PROTEIN"/>
    <property type="match status" value="1"/>
</dbReference>
<sequence>MNKQKKLILIIILCISITYLFLYNNNKTYVYTSLQEENSLDKDLVKNNLEEIYKKRCESFTSLDLKSLEDYFDTSHKYGEWSLAHEIKRIKYLNDWSYNRGIKFTNVASSLKFKKISPTKKGVRVSLDEVYKFDYEYKSDETPTKNSFGVSIQHTVDLVKKDDGWIIFTDWYTDCFEDALKSYSADTDNLDKQTSPPKYNINSCSKNYEPNYEGKYNRIKAIEYADKYCGIPWASGNDLKHNKKYKNFTGAGGDCTNYVSQVLGDKEAGGLPFDGTWYCRYHKYGGGEGSKAWVNADAFRNYLIYSGKGNLIKKGSFEDLIKPNDNYSCGIIEKLELGDMICYALGSNIDHFAIVTGWDSHGYPLVNSHTTDRYRVPWDLGWGDKNIFFHLIHIK</sequence>
<dbReference type="Pfam" id="PF12671">
    <property type="entry name" value="Amidase_6"/>
    <property type="match status" value="1"/>
</dbReference>
<proteinExistence type="predicted"/>
<reference evidence="3 4" key="1">
    <citation type="submission" date="2014-06" db="EMBL/GenBank/DDBJ databases">
        <title>Genome characterization of distinct group I Clostridium botulinum lineages.</title>
        <authorList>
            <person name="Giordani F."/>
            <person name="Anselmo A."/>
            <person name="Fillo S."/>
            <person name="Palozzi A.M."/>
            <person name="Fortunato A."/>
            <person name="Gentile B."/>
            <person name="Ciammaruconi A."/>
            <person name="Anniballi F."/>
            <person name="De Medici D."/>
            <person name="Lista F."/>
        </authorList>
    </citation>
    <scope>NUCLEOTIDE SEQUENCE [LARGE SCALE GENOMIC DNA]</scope>
    <source>
        <strain evidence="3 4">B2 450</strain>
    </source>
</reference>
<dbReference type="AlphaFoldDB" id="A0A0D1C2N0"/>
<organism evidence="3 4">
    <name type="scientific">Clostridium botulinum B2 450</name>
    <dbReference type="NCBI Taxonomy" id="1379739"/>
    <lineage>
        <taxon>Bacteria</taxon>
        <taxon>Bacillati</taxon>
        <taxon>Bacillota</taxon>
        <taxon>Clostridia</taxon>
        <taxon>Eubacteriales</taxon>
        <taxon>Clostridiaceae</taxon>
        <taxon>Clostridium</taxon>
    </lineage>
</organism>
<evidence type="ECO:0000259" key="2">
    <source>
        <dbReference type="Pfam" id="PF12671"/>
    </source>
</evidence>
<evidence type="ECO:0000313" key="4">
    <source>
        <dbReference type="Proteomes" id="UP000032250"/>
    </source>
</evidence>
<name>A0A0D1C2N0_CLOBO</name>
<evidence type="ECO:0000313" key="3">
    <source>
        <dbReference type="EMBL" id="KIS25346.1"/>
    </source>
</evidence>
<dbReference type="OrthoDB" id="2194542at2"/>
<dbReference type="EMBL" id="JXSU01000006">
    <property type="protein sequence ID" value="KIS25346.1"/>
    <property type="molecule type" value="Genomic_DNA"/>
</dbReference>
<dbReference type="HOGENOM" id="CLU_046705_0_0_9"/>
<gene>
    <name evidence="3" type="ORF">N495_01840</name>
</gene>
<feature type="domain" description="Putative amidase" evidence="2">
    <location>
        <begin position="215"/>
        <end position="392"/>
    </location>
</feature>
<accession>A0A0D1C2N0</accession>
<keyword evidence="1" id="KW-1133">Transmembrane helix</keyword>
<dbReference type="Proteomes" id="UP000032250">
    <property type="component" value="Unassembled WGS sequence"/>
</dbReference>